<comment type="caution">
    <text evidence="6">The sequence shown here is derived from an EMBL/GenBank/DDBJ whole genome shotgun (WGS) entry which is preliminary data.</text>
</comment>
<dbReference type="GO" id="GO:0019677">
    <property type="term" value="P:NAD+ catabolic process"/>
    <property type="evidence" value="ECO:0007669"/>
    <property type="project" value="TreeGrafter"/>
</dbReference>
<comment type="cofactor">
    <cofactor evidence="1">
        <name>Mg(2+)</name>
        <dbReference type="ChEBI" id="CHEBI:18420"/>
    </cofactor>
</comment>
<dbReference type="Proteomes" id="UP000282985">
    <property type="component" value="Unassembled WGS sequence"/>
</dbReference>
<name>A0A434AZP9_9BACT</name>
<dbReference type="GO" id="GO:0046872">
    <property type="term" value="F:metal ion binding"/>
    <property type="evidence" value="ECO:0007669"/>
    <property type="project" value="UniProtKB-KW"/>
</dbReference>
<sequence length="177" mass="19983">MSPTNPEKVIRFCPKCGNPEFIYQTDNSFLCTQCKFHLYVNSAAAVAALIVNDKGEILLTRRAVEPQKGMLDLPGGFVDVMETVETALGREIKEELNLEIEESKYFMSYPNEYVFGGISVFTIDLAYICAIKSFNKIDAKDDISSFEFYRPEEIPFNDIGGTSMKAILKAFIKYIQV</sequence>
<dbReference type="InterPro" id="IPR015797">
    <property type="entry name" value="NUDIX_hydrolase-like_dom_sf"/>
</dbReference>
<dbReference type="OrthoDB" id="9786141at2"/>
<dbReference type="RefSeq" id="WP_127342236.1">
    <property type="nucleotide sequence ID" value="NZ_RJJX01000001.1"/>
</dbReference>
<evidence type="ECO:0000259" key="5">
    <source>
        <dbReference type="PROSITE" id="PS51462"/>
    </source>
</evidence>
<evidence type="ECO:0000313" key="6">
    <source>
        <dbReference type="EMBL" id="RUT80098.1"/>
    </source>
</evidence>
<evidence type="ECO:0000256" key="1">
    <source>
        <dbReference type="ARBA" id="ARBA00001946"/>
    </source>
</evidence>
<keyword evidence="7" id="KW-1185">Reference proteome</keyword>
<dbReference type="PROSITE" id="PS51462">
    <property type="entry name" value="NUDIX"/>
    <property type="match status" value="1"/>
</dbReference>
<dbReference type="PROSITE" id="PS00893">
    <property type="entry name" value="NUDIX_BOX"/>
    <property type="match status" value="1"/>
</dbReference>
<keyword evidence="2" id="KW-0479">Metal-binding</keyword>
<keyword evidence="4" id="KW-0460">Magnesium</keyword>
<dbReference type="EMBL" id="RJJX01000001">
    <property type="protein sequence ID" value="RUT80098.1"/>
    <property type="molecule type" value="Genomic_DNA"/>
</dbReference>
<dbReference type="Pfam" id="PF00293">
    <property type="entry name" value="NUDIX"/>
    <property type="match status" value="1"/>
</dbReference>
<reference evidence="6 7" key="1">
    <citation type="submission" date="2018-11" db="EMBL/GenBank/DDBJ databases">
        <title>Parancylomarina longa gen. nov., sp. nov., isolated from sediments of southern Okinawa.</title>
        <authorList>
            <person name="Fu T."/>
        </authorList>
    </citation>
    <scope>NUCLEOTIDE SEQUENCE [LARGE SCALE GENOMIC DNA]</scope>
    <source>
        <strain evidence="6 7">T3-2 S1-C</strain>
    </source>
</reference>
<evidence type="ECO:0000256" key="2">
    <source>
        <dbReference type="ARBA" id="ARBA00022723"/>
    </source>
</evidence>
<evidence type="ECO:0000256" key="4">
    <source>
        <dbReference type="ARBA" id="ARBA00022842"/>
    </source>
</evidence>
<dbReference type="InterPro" id="IPR000086">
    <property type="entry name" value="NUDIX_hydrolase_dom"/>
</dbReference>
<accession>A0A434AZP9</accession>
<dbReference type="GO" id="GO:0006742">
    <property type="term" value="P:NADP+ catabolic process"/>
    <property type="evidence" value="ECO:0007669"/>
    <property type="project" value="TreeGrafter"/>
</dbReference>
<dbReference type="PANTHER" id="PTHR42904">
    <property type="entry name" value="NUDIX HYDROLASE, NUDC SUBFAMILY"/>
    <property type="match status" value="1"/>
</dbReference>
<organism evidence="6 7">
    <name type="scientific">Ancylomarina longa</name>
    <dbReference type="NCBI Taxonomy" id="2487017"/>
    <lineage>
        <taxon>Bacteria</taxon>
        <taxon>Pseudomonadati</taxon>
        <taxon>Bacteroidota</taxon>
        <taxon>Bacteroidia</taxon>
        <taxon>Marinilabiliales</taxon>
        <taxon>Marinifilaceae</taxon>
        <taxon>Ancylomarina</taxon>
    </lineage>
</organism>
<protein>
    <submittedName>
        <fullName evidence="6">NUDIX domain-containing protein</fullName>
    </submittedName>
</protein>
<dbReference type="InterPro" id="IPR050241">
    <property type="entry name" value="NAD-cap_RNA_hydrolase_NudC"/>
</dbReference>
<dbReference type="InterPro" id="IPR020084">
    <property type="entry name" value="NUDIX_hydrolase_CS"/>
</dbReference>
<dbReference type="CDD" id="cd04681">
    <property type="entry name" value="NUDIX_Hydrolase"/>
    <property type="match status" value="1"/>
</dbReference>
<dbReference type="Gene3D" id="3.90.79.10">
    <property type="entry name" value="Nucleoside Triphosphate Pyrophosphohydrolase"/>
    <property type="match status" value="1"/>
</dbReference>
<dbReference type="GO" id="GO:0035529">
    <property type="term" value="F:NADH pyrophosphatase activity"/>
    <property type="evidence" value="ECO:0007669"/>
    <property type="project" value="TreeGrafter"/>
</dbReference>
<dbReference type="AlphaFoldDB" id="A0A434AZP9"/>
<proteinExistence type="predicted"/>
<keyword evidence="3" id="KW-0378">Hydrolase</keyword>
<evidence type="ECO:0000256" key="3">
    <source>
        <dbReference type="ARBA" id="ARBA00022801"/>
    </source>
</evidence>
<evidence type="ECO:0000313" key="7">
    <source>
        <dbReference type="Proteomes" id="UP000282985"/>
    </source>
</evidence>
<dbReference type="PANTHER" id="PTHR42904:SF12">
    <property type="entry name" value="ADP-RIBOSE PYROPHOSPHATASE-RELATED"/>
    <property type="match status" value="1"/>
</dbReference>
<dbReference type="SUPFAM" id="SSF55811">
    <property type="entry name" value="Nudix"/>
    <property type="match status" value="1"/>
</dbReference>
<gene>
    <name evidence="6" type="ORF">DLK05_01695</name>
</gene>
<feature type="domain" description="Nudix hydrolase" evidence="5">
    <location>
        <begin position="41"/>
        <end position="172"/>
    </location>
</feature>
<dbReference type="GO" id="GO:0005829">
    <property type="term" value="C:cytosol"/>
    <property type="evidence" value="ECO:0007669"/>
    <property type="project" value="TreeGrafter"/>
</dbReference>